<feature type="domain" description="ABC transporter" evidence="8">
    <location>
        <begin position="336"/>
        <end position="572"/>
    </location>
</feature>
<feature type="transmembrane region" description="Helical" evidence="7">
    <location>
        <begin position="150"/>
        <end position="179"/>
    </location>
</feature>
<dbReference type="InterPro" id="IPR010128">
    <property type="entry name" value="ATPase_T1SS_PrtD-like"/>
</dbReference>
<dbReference type="SMART" id="SM00382">
    <property type="entry name" value="AAA"/>
    <property type="match status" value="1"/>
</dbReference>
<reference evidence="10" key="1">
    <citation type="submission" date="2021-10" db="EMBL/GenBank/DDBJ databases">
        <title>Loktanella gaetbuli sp. nov., isolated from a tidal flat.</title>
        <authorList>
            <person name="Park S."/>
            <person name="Yoon J.-H."/>
        </authorList>
    </citation>
    <scope>NUCLEOTIDE SEQUENCE</scope>
    <source>
        <strain evidence="10">TSTF-M6</strain>
    </source>
</reference>
<dbReference type="InterPro" id="IPR036640">
    <property type="entry name" value="ABC1_TM_sf"/>
</dbReference>
<evidence type="ECO:0000256" key="1">
    <source>
        <dbReference type="ARBA" id="ARBA00004651"/>
    </source>
</evidence>
<dbReference type="InterPro" id="IPR003439">
    <property type="entry name" value="ABC_transporter-like_ATP-bd"/>
</dbReference>
<dbReference type="SUPFAM" id="SSF90123">
    <property type="entry name" value="ABC transporter transmembrane region"/>
    <property type="match status" value="1"/>
</dbReference>
<dbReference type="InterPro" id="IPR003593">
    <property type="entry name" value="AAA+_ATPase"/>
</dbReference>
<evidence type="ECO:0000256" key="7">
    <source>
        <dbReference type="SAM" id="Phobius"/>
    </source>
</evidence>
<proteinExistence type="predicted"/>
<evidence type="ECO:0000256" key="2">
    <source>
        <dbReference type="ARBA" id="ARBA00022692"/>
    </source>
</evidence>
<feature type="domain" description="ABC transmembrane type-1" evidence="9">
    <location>
        <begin position="27"/>
        <end position="305"/>
    </location>
</feature>
<dbReference type="PROSITE" id="PS00211">
    <property type="entry name" value="ABC_TRANSPORTER_1"/>
    <property type="match status" value="1"/>
</dbReference>
<organism evidence="10 11">
    <name type="scientific">Loktanella gaetbuli</name>
    <dbReference type="NCBI Taxonomy" id="2881335"/>
    <lineage>
        <taxon>Bacteria</taxon>
        <taxon>Pseudomonadati</taxon>
        <taxon>Pseudomonadota</taxon>
        <taxon>Alphaproteobacteria</taxon>
        <taxon>Rhodobacterales</taxon>
        <taxon>Roseobacteraceae</taxon>
        <taxon>Loktanella</taxon>
    </lineage>
</organism>
<keyword evidence="5 7" id="KW-1133">Transmembrane helix</keyword>
<keyword evidence="4" id="KW-0067">ATP-binding</keyword>
<comment type="caution">
    <text evidence="10">The sequence shown here is derived from an EMBL/GenBank/DDBJ whole genome shotgun (WGS) entry which is preliminary data.</text>
</comment>
<evidence type="ECO:0000259" key="9">
    <source>
        <dbReference type="PROSITE" id="PS50929"/>
    </source>
</evidence>
<dbReference type="Gene3D" id="1.20.1560.10">
    <property type="entry name" value="ABC transporter type 1, transmembrane domain"/>
    <property type="match status" value="1"/>
</dbReference>
<dbReference type="Pfam" id="PF00664">
    <property type="entry name" value="ABC_membrane"/>
    <property type="match status" value="1"/>
</dbReference>
<dbReference type="InterPro" id="IPR011527">
    <property type="entry name" value="ABC1_TM_dom"/>
</dbReference>
<dbReference type="PANTHER" id="PTHR43394:SF1">
    <property type="entry name" value="ATP-BINDING CASSETTE SUB-FAMILY B MEMBER 10, MITOCHONDRIAL"/>
    <property type="match status" value="1"/>
</dbReference>
<dbReference type="RefSeq" id="WP_226747685.1">
    <property type="nucleotide sequence ID" value="NZ_JAJATZ010000002.1"/>
</dbReference>
<dbReference type="EMBL" id="JAJATZ010000002">
    <property type="protein sequence ID" value="MCB5198813.1"/>
    <property type="molecule type" value="Genomic_DNA"/>
</dbReference>
<dbReference type="PANTHER" id="PTHR43394">
    <property type="entry name" value="ATP-DEPENDENT PERMEASE MDL1, MITOCHONDRIAL"/>
    <property type="match status" value="1"/>
</dbReference>
<dbReference type="InterPro" id="IPR017871">
    <property type="entry name" value="ABC_transporter-like_CS"/>
</dbReference>
<accession>A0ABS8BSV2</accession>
<sequence>MQAFEQLRRAGRTELQAVYREGLPLCWVVGLFSLVVNMLMLAGPIYMLNVYDRVLGSRSLETLVALTILVAFLYAMMGLLDVMRGWIMMRLAARFQTRLDRRVFDAVLQANASQPASLQGQAGLRDLDAVQRLIASPALLSAFDLPWMPLFFLGIFVFHPLLGSLALAGCAALIVLAVINRCVTRAPLSTAQAARQEAETQCAYIHNASQVIQAMGMRADSYARWQAARDRALDAGLTAAQTSSTCTGLIKTLRLFLQSAMLGLGAYLVLRGELTPGGMIAGSILMARALLPVEQIVAQWTVFQQGRAAWQNLSVLLGVNPVPHRRMCLPPPRADVLVDQITVVPPGAHQAVLRMVSFAVAPGQAVGVIGASGAGKSALARALTGVWRPAGGTIRLGDAALDQYDPDVLGRHIGYLPQQVQLCEGTIRDNIARMSMQPDDAAVVTAARQAGAHDMILRLPGGYDTRVATGGGNLSGGQIQRIGLARALYGDPVLLVLDEPNSNLDDDGSAALNMAIRTAKTAGKTVFIMAHRPAAIRECDLLLVLEGGTCRAFGPKDSVMRKVLHNARDIQPLPAKAAGIP</sequence>
<dbReference type="InterPro" id="IPR039421">
    <property type="entry name" value="Type_1_exporter"/>
</dbReference>
<evidence type="ECO:0000256" key="6">
    <source>
        <dbReference type="ARBA" id="ARBA00023136"/>
    </source>
</evidence>
<dbReference type="SUPFAM" id="SSF52540">
    <property type="entry name" value="P-loop containing nucleoside triphosphate hydrolases"/>
    <property type="match status" value="1"/>
</dbReference>
<evidence type="ECO:0000313" key="10">
    <source>
        <dbReference type="EMBL" id="MCB5198813.1"/>
    </source>
</evidence>
<dbReference type="PROSITE" id="PS50893">
    <property type="entry name" value="ABC_TRANSPORTER_2"/>
    <property type="match status" value="1"/>
</dbReference>
<evidence type="ECO:0000256" key="3">
    <source>
        <dbReference type="ARBA" id="ARBA00022741"/>
    </source>
</evidence>
<dbReference type="InterPro" id="IPR027417">
    <property type="entry name" value="P-loop_NTPase"/>
</dbReference>
<keyword evidence="2 7" id="KW-0812">Transmembrane</keyword>
<dbReference type="Pfam" id="PF00005">
    <property type="entry name" value="ABC_tran"/>
    <property type="match status" value="1"/>
</dbReference>
<feature type="transmembrane region" description="Helical" evidence="7">
    <location>
        <begin position="21"/>
        <end position="42"/>
    </location>
</feature>
<evidence type="ECO:0000256" key="5">
    <source>
        <dbReference type="ARBA" id="ARBA00022989"/>
    </source>
</evidence>
<keyword evidence="11" id="KW-1185">Reference proteome</keyword>
<keyword evidence="3" id="KW-0547">Nucleotide-binding</keyword>
<evidence type="ECO:0000313" key="11">
    <source>
        <dbReference type="Proteomes" id="UP001138961"/>
    </source>
</evidence>
<dbReference type="PROSITE" id="PS50929">
    <property type="entry name" value="ABC_TM1F"/>
    <property type="match status" value="1"/>
</dbReference>
<evidence type="ECO:0000259" key="8">
    <source>
        <dbReference type="PROSITE" id="PS50893"/>
    </source>
</evidence>
<dbReference type="Proteomes" id="UP001138961">
    <property type="component" value="Unassembled WGS sequence"/>
</dbReference>
<comment type="subcellular location">
    <subcellularLocation>
        <location evidence="1">Cell membrane</location>
        <topology evidence="1">Multi-pass membrane protein</topology>
    </subcellularLocation>
</comment>
<gene>
    <name evidence="10" type="ORF">LGQ03_06135</name>
</gene>
<keyword evidence="6 7" id="KW-0472">Membrane</keyword>
<dbReference type="Gene3D" id="3.40.50.300">
    <property type="entry name" value="P-loop containing nucleotide triphosphate hydrolases"/>
    <property type="match status" value="1"/>
</dbReference>
<protein>
    <submittedName>
        <fullName evidence="10">Type I secretion system permease/ATPase</fullName>
    </submittedName>
</protein>
<evidence type="ECO:0000256" key="4">
    <source>
        <dbReference type="ARBA" id="ARBA00022840"/>
    </source>
</evidence>
<dbReference type="NCBIfam" id="TIGR01842">
    <property type="entry name" value="type_I_sec_PrtD"/>
    <property type="match status" value="1"/>
</dbReference>
<feature type="transmembrane region" description="Helical" evidence="7">
    <location>
        <begin position="62"/>
        <end position="80"/>
    </location>
</feature>
<name>A0ABS8BSV2_9RHOB</name>